<name>A0A1X2H0F7_SYNRA</name>
<evidence type="ECO:0000313" key="12">
    <source>
        <dbReference type="Proteomes" id="UP000242180"/>
    </source>
</evidence>
<keyword evidence="12" id="KW-1185">Reference proteome</keyword>
<dbReference type="PANTHER" id="PTHR10071:SF281">
    <property type="entry name" value="BOX A-BINDING FACTOR-RELATED"/>
    <property type="match status" value="1"/>
</dbReference>
<feature type="compositionally biased region" description="Pro residues" evidence="9">
    <location>
        <begin position="74"/>
        <end position="92"/>
    </location>
</feature>
<dbReference type="CDD" id="cd00202">
    <property type="entry name" value="ZnF_GATA"/>
    <property type="match status" value="2"/>
</dbReference>
<dbReference type="GO" id="GO:0045944">
    <property type="term" value="P:positive regulation of transcription by RNA polymerase II"/>
    <property type="evidence" value="ECO:0007669"/>
    <property type="project" value="TreeGrafter"/>
</dbReference>
<dbReference type="InterPro" id="IPR013860">
    <property type="entry name" value="AreA_GATA"/>
</dbReference>
<feature type="compositionally biased region" description="Low complexity" evidence="9">
    <location>
        <begin position="323"/>
        <end position="332"/>
    </location>
</feature>
<feature type="region of interest" description="Disordered" evidence="9">
    <location>
        <begin position="484"/>
        <end position="530"/>
    </location>
</feature>
<keyword evidence="5" id="KW-0805">Transcription regulation</keyword>
<evidence type="ECO:0000256" key="9">
    <source>
        <dbReference type="SAM" id="MobiDB-lite"/>
    </source>
</evidence>
<dbReference type="InParanoid" id="A0A1X2H0F7"/>
<feature type="region of interest" description="Disordered" evidence="9">
    <location>
        <begin position="144"/>
        <end position="199"/>
    </location>
</feature>
<keyword evidence="2" id="KW-0479">Metal-binding</keyword>
<evidence type="ECO:0000256" key="6">
    <source>
        <dbReference type="ARBA" id="ARBA00023163"/>
    </source>
</evidence>
<keyword evidence="6" id="KW-0804">Transcription</keyword>
<evidence type="ECO:0000256" key="8">
    <source>
        <dbReference type="PROSITE-ProRule" id="PRU00094"/>
    </source>
</evidence>
<dbReference type="OrthoDB" id="515401at2759"/>
<dbReference type="GO" id="GO:0000122">
    <property type="term" value="P:negative regulation of transcription by RNA polymerase II"/>
    <property type="evidence" value="ECO:0007669"/>
    <property type="project" value="TreeGrafter"/>
</dbReference>
<dbReference type="PRINTS" id="PR00619">
    <property type="entry name" value="GATAZNFINGER"/>
</dbReference>
<evidence type="ECO:0000256" key="5">
    <source>
        <dbReference type="ARBA" id="ARBA00023015"/>
    </source>
</evidence>
<feature type="region of interest" description="Disordered" evidence="9">
    <location>
        <begin position="365"/>
        <end position="385"/>
    </location>
</feature>
<evidence type="ECO:0000256" key="2">
    <source>
        <dbReference type="ARBA" id="ARBA00022723"/>
    </source>
</evidence>
<dbReference type="GO" id="GO:0000981">
    <property type="term" value="F:DNA-binding transcription factor activity, RNA polymerase II-specific"/>
    <property type="evidence" value="ECO:0007669"/>
    <property type="project" value="TreeGrafter"/>
</dbReference>
<evidence type="ECO:0000256" key="7">
    <source>
        <dbReference type="ARBA" id="ARBA00023242"/>
    </source>
</evidence>
<dbReference type="SMART" id="SM00401">
    <property type="entry name" value="ZnF_GATA"/>
    <property type="match status" value="2"/>
</dbReference>
<gene>
    <name evidence="11" type="ORF">BCR43DRAFT_499382</name>
</gene>
<keyword evidence="7" id="KW-0539">Nucleus</keyword>
<proteinExistence type="predicted"/>
<dbReference type="GO" id="GO:0008270">
    <property type="term" value="F:zinc ion binding"/>
    <property type="evidence" value="ECO:0007669"/>
    <property type="project" value="UniProtKB-KW"/>
</dbReference>
<evidence type="ECO:0000313" key="11">
    <source>
        <dbReference type="EMBL" id="ORY90487.1"/>
    </source>
</evidence>
<dbReference type="PROSITE" id="PS50114">
    <property type="entry name" value="GATA_ZN_FINGER_2"/>
    <property type="match status" value="2"/>
</dbReference>
<dbReference type="STRING" id="13706.A0A1X2H0F7"/>
<evidence type="ECO:0000256" key="3">
    <source>
        <dbReference type="ARBA" id="ARBA00022771"/>
    </source>
</evidence>
<evidence type="ECO:0000256" key="1">
    <source>
        <dbReference type="ARBA" id="ARBA00004123"/>
    </source>
</evidence>
<dbReference type="PANTHER" id="PTHR10071">
    <property type="entry name" value="TRANSCRIPTION FACTOR GATA FAMILY MEMBER"/>
    <property type="match status" value="1"/>
</dbReference>
<feature type="compositionally biased region" description="Pro residues" evidence="9">
    <location>
        <begin position="184"/>
        <end position="193"/>
    </location>
</feature>
<dbReference type="PROSITE" id="PS00344">
    <property type="entry name" value="GATA_ZN_FINGER_1"/>
    <property type="match status" value="1"/>
</dbReference>
<dbReference type="Gene3D" id="3.30.50.10">
    <property type="entry name" value="Erythroid Transcription Factor GATA-1, subunit A"/>
    <property type="match status" value="2"/>
</dbReference>
<dbReference type="GO" id="GO:0000978">
    <property type="term" value="F:RNA polymerase II cis-regulatory region sequence-specific DNA binding"/>
    <property type="evidence" value="ECO:0007669"/>
    <property type="project" value="TreeGrafter"/>
</dbReference>
<dbReference type="GO" id="GO:0005634">
    <property type="term" value="C:nucleus"/>
    <property type="evidence" value="ECO:0007669"/>
    <property type="project" value="UniProtKB-SubCell"/>
</dbReference>
<feature type="compositionally biased region" description="Low complexity" evidence="9">
    <location>
        <begin position="144"/>
        <end position="153"/>
    </location>
</feature>
<sequence>MAPIALKLKDGKTVLSPFSTFETEDELTKTWRVCTKVKDALENGSRLENLSWRLWFRHNVDEQRKKDDLRHQQPPSPPPAPPSQPVKPPSPPTHQFAMMMGDSTAAASEDPQRQYRRMLRLQQEQQWLHKDVNQVDHAMTTATTTTTTSTPFTEPQQQSFQQRNLSLQPQQHTYPTSDLAYDPAPAPAPPPPQRSVAGDLTGTNSCTITPPPAPTAAASSSAWMDGLLDTSPFEKMDAMPADPMSASIQFDPSASAMMQSFYPDSFYVPPTLPNNTLHNKMLSMLPPETLASAERLLMPQDIIMQDMAPIVQQQEQQPPPQQQPQQQQQQQQHAGPMLNADANSVPVSPVDTTCVQPTCFTGTLQFSDPPNAPPRQSQTQQHTVCSNCGTTSTPLWRRSAEDQLLCNACGLYLKLHNAPRPKHLKPQSGRKDARGEDDLVQCSNCATTTTPLWRRDDDGHPLCNACGLYLKLHHQKRPLSMKTDKIKKRQRVDAPQQQQQQPQANRRPSPKKARESGPAYQQEPFYYEFR</sequence>
<feature type="region of interest" description="Disordered" evidence="9">
    <location>
        <begin position="312"/>
        <end position="346"/>
    </location>
</feature>
<dbReference type="FunFam" id="3.30.50.10:FF:000007">
    <property type="entry name" value="Nitrogen regulatory AreA, N-terminal"/>
    <property type="match status" value="1"/>
</dbReference>
<protein>
    <recommendedName>
        <fullName evidence="10">GATA-type domain-containing protein</fullName>
    </recommendedName>
</protein>
<organism evidence="11 12">
    <name type="scientific">Syncephalastrum racemosum</name>
    <name type="common">Filamentous fungus</name>
    <dbReference type="NCBI Taxonomy" id="13706"/>
    <lineage>
        <taxon>Eukaryota</taxon>
        <taxon>Fungi</taxon>
        <taxon>Fungi incertae sedis</taxon>
        <taxon>Mucoromycota</taxon>
        <taxon>Mucoromycotina</taxon>
        <taxon>Mucoromycetes</taxon>
        <taxon>Mucorales</taxon>
        <taxon>Syncephalastraceae</taxon>
        <taxon>Syncephalastrum</taxon>
    </lineage>
</organism>
<dbReference type="EMBL" id="MCGN01000012">
    <property type="protein sequence ID" value="ORY90487.1"/>
    <property type="molecule type" value="Genomic_DNA"/>
</dbReference>
<dbReference type="InterPro" id="IPR039355">
    <property type="entry name" value="Transcription_factor_GATA"/>
</dbReference>
<dbReference type="Pfam" id="PF08550">
    <property type="entry name" value="GATA_AreA"/>
    <property type="match status" value="1"/>
</dbReference>
<evidence type="ECO:0000256" key="4">
    <source>
        <dbReference type="ARBA" id="ARBA00022833"/>
    </source>
</evidence>
<dbReference type="Pfam" id="PF00320">
    <property type="entry name" value="GATA"/>
    <property type="match status" value="2"/>
</dbReference>
<keyword evidence="3 8" id="KW-0863">Zinc-finger</keyword>
<keyword evidence="4" id="KW-0862">Zinc</keyword>
<feature type="compositionally biased region" description="Polar residues" evidence="9">
    <location>
        <begin position="154"/>
        <end position="176"/>
    </location>
</feature>
<comment type="subcellular location">
    <subcellularLocation>
        <location evidence="1">Nucleus</location>
    </subcellularLocation>
</comment>
<dbReference type="OMA" id="NSCTITP"/>
<dbReference type="SUPFAM" id="SSF57716">
    <property type="entry name" value="Glucocorticoid receptor-like (DNA-binding domain)"/>
    <property type="match status" value="2"/>
</dbReference>
<accession>A0A1X2H0F7</accession>
<comment type="caution">
    <text evidence="11">The sequence shown here is derived from an EMBL/GenBank/DDBJ whole genome shotgun (WGS) entry which is preliminary data.</text>
</comment>
<dbReference type="AlphaFoldDB" id="A0A1X2H0F7"/>
<feature type="region of interest" description="Disordered" evidence="9">
    <location>
        <begin position="63"/>
        <end position="97"/>
    </location>
</feature>
<reference evidence="11 12" key="1">
    <citation type="submission" date="2016-07" db="EMBL/GenBank/DDBJ databases">
        <title>Pervasive Adenine N6-methylation of Active Genes in Fungi.</title>
        <authorList>
            <consortium name="DOE Joint Genome Institute"/>
            <person name="Mondo S.J."/>
            <person name="Dannebaum R.O."/>
            <person name="Kuo R.C."/>
            <person name="Labutti K."/>
            <person name="Haridas S."/>
            <person name="Kuo A."/>
            <person name="Salamov A."/>
            <person name="Ahrendt S.R."/>
            <person name="Lipzen A."/>
            <person name="Sullivan W."/>
            <person name="Andreopoulos W.B."/>
            <person name="Clum A."/>
            <person name="Lindquist E."/>
            <person name="Daum C."/>
            <person name="Ramamoorthy G.K."/>
            <person name="Gryganskyi A."/>
            <person name="Culley D."/>
            <person name="Magnuson J.K."/>
            <person name="James T.Y."/>
            <person name="O'Malley M.A."/>
            <person name="Stajich J.E."/>
            <person name="Spatafora J.W."/>
            <person name="Visel A."/>
            <person name="Grigoriev I.V."/>
        </authorList>
    </citation>
    <scope>NUCLEOTIDE SEQUENCE [LARGE SCALE GENOMIC DNA]</scope>
    <source>
        <strain evidence="11 12">NRRL 2496</strain>
    </source>
</reference>
<feature type="domain" description="GATA-type" evidence="10">
    <location>
        <begin position="379"/>
        <end position="434"/>
    </location>
</feature>
<feature type="domain" description="GATA-type" evidence="10">
    <location>
        <begin position="436"/>
        <end position="489"/>
    </location>
</feature>
<dbReference type="InterPro" id="IPR000679">
    <property type="entry name" value="Znf_GATA"/>
</dbReference>
<dbReference type="InterPro" id="IPR013088">
    <property type="entry name" value="Znf_NHR/GATA"/>
</dbReference>
<dbReference type="Proteomes" id="UP000242180">
    <property type="component" value="Unassembled WGS sequence"/>
</dbReference>
<evidence type="ECO:0000259" key="10">
    <source>
        <dbReference type="PROSITE" id="PS50114"/>
    </source>
</evidence>